<sequence>MRKSVKRAVVIVSALAVTGVASAAWASWLANGSGNAYAEAGTAKELVIHEAQTTATLYPGVTGDSSIKIENPNPYPVRVDTLKWTPSDGVQAAHVQPGSTCNNTGVYFGDFSAGPVGTNGLLGGLELDLGAGETKTFTLPKSVRMINNSENGCQGAVFSIKVKATGESNAS</sequence>
<feature type="signal peptide" evidence="1">
    <location>
        <begin position="1"/>
        <end position="23"/>
    </location>
</feature>
<gene>
    <name evidence="2" type="ORF">OWR29_07045</name>
</gene>
<dbReference type="RefSeq" id="WP_267561696.1">
    <property type="nucleotide sequence ID" value="NZ_JAPNTZ010000002.1"/>
</dbReference>
<keyword evidence="1" id="KW-0732">Signal</keyword>
<organism evidence="2 3">
    <name type="scientific">Paractinoplanes pyxinae</name>
    <dbReference type="NCBI Taxonomy" id="2997416"/>
    <lineage>
        <taxon>Bacteria</taxon>
        <taxon>Bacillati</taxon>
        <taxon>Actinomycetota</taxon>
        <taxon>Actinomycetes</taxon>
        <taxon>Micromonosporales</taxon>
        <taxon>Micromonosporaceae</taxon>
        <taxon>Paractinoplanes</taxon>
    </lineage>
</organism>
<evidence type="ECO:0000313" key="2">
    <source>
        <dbReference type="EMBL" id="MCY1137752.1"/>
    </source>
</evidence>
<evidence type="ECO:0008006" key="4">
    <source>
        <dbReference type="Google" id="ProtNLM"/>
    </source>
</evidence>
<evidence type="ECO:0000256" key="1">
    <source>
        <dbReference type="SAM" id="SignalP"/>
    </source>
</evidence>
<dbReference type="Proteomes" id="UP001151002">
    <property type="component" value="Unassembled WGS sequence"/>
</dbReference>
<dbReference type="EMBL" id="JAPNTZ010000002">
    <property type="protein sequence ID" value="MCY1137752.1"/>
    <property type="molecule type" value="Genomic_DNA"/>
</dbReference>
<evidence type="ECO:0000313" key="3">
    <source>
        <dbReference type="Proteomes" id="UP001151002"/>
    </source>
</evidence>
<feature type="chain" id="PRO_5046664121" description="Ribosomally synthesized peptide with SipW-like signal peptide" evidence="1">
    <location>
        <begin position="24"/>
        <end position="171"/>
    </location>
</feature>
<keyword evidence="3" id="KW-1185">Reference proteome</keyword>
<protein>
    <recommendedName>
        <fullName evidence="4">Ribosomally synthesized peptide with SipW-like signal peptide</fullName>
    </recommendedName>
</protein>
<accession>A0ABT4AU37</accession>
<reference evidence="2" key="1">
    <citation type="submission" date="2022-11" db="EMBL/GenBank/DDBJ databases">
        <authorList>
            <person name="Somphong A."/>
            <person name="Phongsopitanun W."/>
        </authorList>
    </citation>
    <scope>NUCLEOTIDE SEQUENCE</scope>
    <source>
        <strain evidence="2">Pm04-4</strain>
    </source>
</reference>
<name>A0ABT4AU37_9ACTN</name>
<comment type="caution">
    <text evidence="2">The sequence shown here is derived from an EMBL/GenBank/DDBJ whole genome shotgun (WGS) entry which is preliminary data.</text>
</comment>
<proteinExistence type="predicted"/>